<protein>
    <submittedName>
        <fullName evidence="1">DUF937 domain-containing protein</fullName>
    </submittedName>
</protein>
<dbReference type="InterPro" id="IPR009282">
    <property type="entry name" value="DUF937"/>
</dbReference>
<name>A0AAU7RSV8_9HYPH</name>
<evidence type="ECO:0000313" key="1">
    <source>
        <dbReference type="EMBL" id="XBT93218.1"/>
    </source>
</evidence>
<organism evidence="1">
    <name type="scientific">Rhizobium sp. ZPR3</name>
    <dbReference type="NCBI Taxonomy" id="3158967"/>
    <lineage>
        <taxon>Bacteria</taxon>
        <taxon>Pseudomonadati</taxon>
        <taxon>Pseudomonadota</taxon>
        <taxon>Alphaproteobacteria</taxon>
        <taxon>Hyphomicrobiales</taxon>
        <taxon>Rhizobiaceae</taxon>
        <taxon>Rhizobium/Agrobacterium group</taxon>
        <taxon>Rhizobium</taxon>
    </lineage>
</organism>
<dbReference type="Pfam" id="PF06078">
    <property type="entry name" value="DUF937"/>
    <property type="match status" value="1"/>
</dbReference>
<dbReference type="AlphaFoldDB" id="A0AAU7RSV8"/>
<dbReference type="RefSeq" id="WP_349957539.1">
    <property type="nucleotide sequence ID" value="NZ_CP157960.1"/>
</dbReference>
<proteinExistence type="predicted"/>
<dbReference type="EMBL" id="CP157960">
    <property type="protein sequence ID" value="XBT93218.1"/>
    <property type="molecule type" value="Genomic_DNA"/>
</dbReference>
<reference evidence="1" key="1">
    <citation type="submission" date="2024-06" db="EMBL/GenBank/DDBJ databases">
        <authorList>
            <person name="Li T."/>
            <person name="Gao R."/>
        </authorList>
    </citation>
    <scope>NUCLEOTIDE SEQUENCE</scope>
    <source>
        <strain evidence="1">ZPR3</strain>
    </source>
</reference>
<accession>A0AAU7RSV8</accession>
<sequence>MLPLFDMMMQAQNGAATEAMARQFNLAQEQATKAMAALMPAFSSGFKRSATDPYNFVGVMQDISSGNYAKYFEDMTKAFTPEGIADGNAVLGRLFGSKDVSRAIAAQAAQMTGIGQEIYKRMLPAMADTLMGGLFKETSGQISQMANPFLNTDMGEMMQGWLQSIGFAPKQQPTPQASIFDNPFTQAMELMFGADAIKREKPAPTNPFLDNPFAKAFQDMMRNFPMPAEPPKEEPKAKPTAGVDMAAYTEMFNAMFDSGLEVQKTYQKNMEAIFDSYLKSEDKPAPKKG</sequence>
<gene>
    <name evidence="1" type="ORF">ABM479_01675</name>
</gene>